<protein>
    <recommendedName>
        <fullName evidence="5">ATPase domain-containing protein</fullName>
    </recommendedName>
</protein>
<dbReference type="PATRIC" id="fig|411473.3.peg.2789"/>
<evidence type="ECO:0000313" key="3">
    <source>
        <dbReference type="EMBL" id="ERJ87453.1"/>
    </source>
</evidence>
<sequence>MFIGRKAELQFLENKYRQKDGQLIVLYGRRRVGKTETLRQFCKGKPHIFFSCRECTDKMQLKNFSEKLLRENIPARSYITEFSDWEKAFRAITELPYGDAKKLVVIDEFPYMCKGNPSIPSILQNLWDEILKDENVMLILCGSAMSFIEKEILAEKNPLYGRATGIYKMKEMGFYEAIQFFPNYSDRDKVLAYAILGGIPHYLKQFDSDLTLAENIKKNILTKGCTLYSEVEFLLRQELRETPLYNSIIEAVALGNTKLNEISMKSLVDDTSKTSVYLKNLIELEIVEREFSVSDGIKEKANTNRGLYHLTDNFFRFWYAFVFTNYSELEGGDVDGVYEYAIAPQLHEFTASVFEDICREYVREMQKANALPFRYSQMGRWWGKTTVRRKDDKREVQETEIDILAVSKHATQYLIGECKFKNKPFRYSEYLDTIAKLSPQKEKSEFYYYLFSESGFDDKILEEAANAENITLCNLSDIVEKRESEI</sequence>
<dbReference type="Pfam" id="PF03008">
    <property type="entry name" value="DUF234"/>
    <property type="match status" value="1"/>
</dbReference>
<evidence type="ECO:0008006" key="5">
    <source>
        <dbReference type="Google" id="ProtNLM"/>
    </source>
</evidence>
<dbReference type="InterPro" id="IPR027417">
    <property type="entry name" value="P-loop_NTPase"/>
</dbReference>
<dbReference type="Gene3D" id="3.40.50.300">
    <property type="entry name" value="P-loop containing nucleotide triphosphate hydrolases"/>
    <property type="match status" value="1"/>
</dbReference>
<name>U2LK19_9FIRM</name>
<organism evidence="3 4">
    <name type="scientific">Ruminococcus callidus ATCC 27760</name>
    <dbReference type="NCBI Taxonomy" id="411473"/>
    <lineage>
        <taxon>Bacteria</taxon>
        <taxon>Bacillati</taxon>
        <taxon>Bacillota</taxon>
        <taxon>Clostridia</taxon>
        <taxon>Eubacteriales</taxon>
        <taxon>Oscillospiraceae</taxon>
        <taxon>Ruminococcus</taxon>
    </lineage>
</organism>
<dbReference type="OrthoDB" id="9813134at2"/>
<feature type="domain" description="ATPase" evidence="1">
    <location>
        <begin position="2"/>
        <end position="206"/>
    </location>
</feature>
<feature type="domain" description="DUF234" evidence="2">
    <location>
        <begin position="318"/>
        <end position="422"/>
    </location>
</feature>
<dbReference type="HOGENOM" id="CLU_041137_3_0_9"/>
<reference evidence="3 4" key="1">
    <citation type="submission" date="2013-07" db="EMBL/GenBank/DDBJ databases">
        <authorList>
            <person name="Weinstock G."/>
            <person name="Sodergren E."/>
            <person name="Wylie T."/>
            <person name="Fulton L."/>
            <person name="Fulton R."/>
            <person name="Fronick C."/>
            <person name="O'Laughlin M."/>
            <person name="Godfrey J."/>
            <person name="Miner T."/>
            <person name="Herter B."/>
            <person name="Appelbaum E."/>
            <person name="Cordes M."/>
            <person name="Lek S."/>
            <person name="Wollam A."/>
            <person name="Pepin K.H."/>
            <person name="Palsikar V.B."/>
            <person name="Mitreva M."/>
            <person name="Wilson R.K."/>
        </authorList>
    </citation>
    <scope>NUCLEOTIDE SEQUENCE [LARGE SCALE GENOMIC DNA]</scope>
    <source>
        <strain evidence="3 4">ATCC 27760</strain>
    </source>
</reference>
<dbReference type="SUPFAM" id="SSF52540">
    <property type="entry name" value="P-loop containing nucleoside triphosphate hydrolases"/>
    <property type="match status" value="1"/>
</dbReference>
<dbReference type="STRING" id="411473.RUMCAL_03323"/>
<keyword evidence="4" id="KW-1185">Reference proteome</keyword>
<dbReference type="Pfam" id="PF01637">
    <property type="entry name" value="ATPase_2"/>
    <property type="match status" value="1"/>
</dbReference>
<comment type="caution">
    <text evidence="3">The sequence shown here is derived from an EMBL/GenBank/DDBJ whole genome shotgun (WGS) entry which is preliminary data.</text>
</comment>
<dbReference type="GO" id="GO:0005524">
    <property type="term" value="F:ATP binding"/>
    <property type="evidence" value="ECO:0007669"/>
    <property type="project" value="InterPro"/>
</dbReference>
<proteinExistence type="predicted"/>
<dbReference type="PANTHER" id="PTHR34704">
    <property type="entry name" value="ATPASE"/>
    <property type="match status" value="1"/>
</dbReference>
<dbReference type="eggNOG" id="COG1672">
    <property type="taxonomic scope" value="Bacteria"/>
</dbReference>
<dbReference type="PANTHER" id="PTHR34704:SF1">
    <property type="entry name" value="ATPASE"/>
    <property type="match status" value="1"/>
</dbReference>
<dbReference type="RefSeq" id="WP_021681633.1">
    <property type="nucleotide sequence ID" value="NZ_KI260360.1"/>
</dbReference>
<gene>
    <name evidence="3" type="ORF">RUMCAL_03323</name>
</gene>
<dbReference type="InterPro" id="IPR004256">
    <property type="entry name" value="DUF234"/>
</dbReference>
<evidence type="ECO:0000313" key="4">
    <source>
        <dbReference type="Proteomes" id="UP000016662"/>
    </source>
</evidence>
<dbReference type="AlphaFoldDB" id="U2LK19"/>
<dbReference type="Proteomes" id="UP000016662">
    <property type="component" value="Unassembled WGS sequence"/>
</dbReference>
<dbReference type="InterPro" id="IPR011579">
    <property type="entry name" value="ATPase_dom"/>
</dbReference>
<evidence type="ECO:0000259" key="1">
    <source>
        <dbReference type="Pfam" id="PF01637"/>
    </source>
</evidence>
<accession>U2LK19</accession>
<dbReference type="EMBL" id="AWVF01000443">
    <property type="protein sequence ID" value="ERJ87453.1"/>
    <property type="molecule type" value="Genomic_DNA"/>
</dbReference>
<evidence type="ECO:0000259" key="2">
    <source>
        <dbReference type="Pfam" id="PF03008"/>
    </source>
</evidence>